<dbReference type="InterPro" id="IPR014016">
    <property type="entry name" value="UvrD-like_ATP-bd"/>
</dbReference>
<dbReference type="InterPro" id="IPR027417">
    <property type="entry name" value="P-loop_NTPase"/>
</dbReference>
<keyword evidence="8" id="KW-1185">Reference proteome</keyword>
<dbReference type="PANTHER" id="PTHR11070">
    <property type="entry name" value="UVRD / RECB / PCRA DNA HELICASE FAMILY MEMBER"/>
    <property type="match status" value="1"/>
</dbReference>
<dbReference type="InterPro" id="IPR027785">
    <property type="entry name" value="UvrD-like_helicase_C"/>
</dbReference>
<dbReference type="InterPro" id="IPR000212">
    <property type="entry name" value="DNA_helicase_UvrD/REP"/>
</dbReference>
<evidence type="ECO:0000256" key="1">
    <source>
        <dbReference type="ARBA" id="ARBA00022741"/>
    </source>
</evidence>
<evidence type="ECO:0000256" key="5">
    <source>
        <dbReference type="PROSITE-ProRule" id="PRU00560"/>
    </source>
</evidence>
<gene>
    <name evidence="7" type="ORF">ACFP50_35760</name>
</gene>
<dbReference type="EMBL" id="JBHSPT010000133">
    <property type="protein sequence ID" value="MFC6060563.1"/>
    <property type="molecule type" value="Genomic_DNA"/>
</dbReference>
<evidence type="ECO:0000313" key="7">
    <source>
        <dbReference type="EMBL" id="MFC6060563.1"/>
    </source>
</evidence>
<dbReference type="Gene3D" id="3.40.50.300">
    <property type="entry name" value="P-loop containing nucleotide triphosphate hydrolases"/>
    <property type="match status" value="3"/>
</dbReference>
<feature type="domain" description="UvrD-like helicase ATP-binding" evidence="6">
    <location>
        <begin position="9"/>
        <end position="276"/>
    </location>
</feature>
<accession>A0ABW1MBN1</accession>
<keyword evidence="1 5" id="KW-0547">Nucleotide-binding</keyword>
<dbReference type="PROSITE" id="PS51198">
    <property type="entry name" value="UVRD_HELICASE_ATP_BIND"/>
    <property type="match status" value="1"/>
</dbReference>
<evidence type="ECO:0000313" key="8">
    <source>
        <dbReference type="Proteomes" id="UP001596242"/>
    </source>
</evidence>
<reference evidence="8" key="1">
    <citation type="journal article" date="2019" name="Int. J. Syst. Evol. Microbiol.">
        <title>The Global Catalogue of Microorganisms (GCM) 10K type strain sequencing project: providing services to taxonomists for standard genome sequencing and annotation.</title>
        <authorList>
            <consortium name="The Broad Institute Genomics Platform"/>
            <consortium name="The Broad Institute Genome Sequencing Center for Infectious Disease"/>
            <person name="Wu L."/>
            <person name="Ma J."/>
        </authorList>
    </citation>
    <scope>NUCLEOTIDE SEQUENCE [LARGE SCALE GENOMIC DNA]</scope>
    <source>
        <strain evidence="8">JCM 12763</strain>
    </source>
</reference>
<dbReference type="Pfam" id="PF00580">
    <property type="entry name" value="UvrD-helicase"/>
    <property type="match status" value="2"/>
</dbReference>
<keyword evidence="2 5" id="KW-0378">Hydrolase</keyword>
<dbReference type="Pfam" id="PF13538">
    <property type="entry name" value="UvrD_C_2"/>
    <property type="match status" value="1"/>
</dbReference>
<keyword evidence="4 5" id="KW-0067">ATP-binding</keyword>
<organism evidence="7 8">
    <name type="scientific">Streptomyces pratens</name>
    <dbReference type="NCBI Taxonomy" id="887456"/>
    <lineage>
        <taxon>Bacteria</taxon>
        <taxon>Bacillati</taxon>
        <taxon>Actinomycetota</taxon>
        <taxon>Actinomycetes</taxon>
        <taxon>Kitasatosporales</taxon>
        <taxon>Streptomycetaceae</taxon>
        <taxon>Streptomyces</taxon>
    </lineage>
</organism>
<evidence type="ECO:0000259" key="6">
    <source>
        <dbReference type="PROSITE" id="PS51198"/>
    </source>
</evidence>
<dbReference type="SUPFAM" id="SSF52540">
    <property type="entry name" value="P-loop containing nucleoside triphosphate hydrolases"/>
    <property type="match status" value="1"/>
</dbReference>
<evidence type="ECO:0000256" key="4">
    <source>
        <dbReference type="ARBA" id="ARBA00022840"/>
    </source>
</evidence>
<dbReference type="PANTHER" id="PTHR11070:SF2">
    <property type="entry name" value="ATP-DEPENDENT DNA HELICASE SRS2"/>
    <property type="match status" value="1"/>
</dbReference>
<protein>
    <submittedName>
        <fullName evidence="7">UvrD-helicase domain-containing protein</fullName>
    </submittedName>
</protein>
<sequence>MPRSSTGLHALTRQQLTASGSPHSRVYVEAAPGSGKTTVSALRFGLHRFAAPTDARAVVAVSFTRSATEELRTRVARQWGSASLRWPHRIVTLDTLLCDLLFHLLNEGVLHWPGGHTEIDVLDSWRTALPTKPSRIKPVLRVDGGHVVIRTVNELQTASHPSAMHFKEAVSAGACTHDNVREVLQEALPAGPARRALISYFETSVRSLTVDEVFDANDLDRDIFSLAASASSSLTLVGDPWQALYQFRGARPAAMAAYIRENGFSTHYLDDSFRWGTDRQAWLTRRLRRRVPVTLPAGSARDADMVLALKWKALWECDPRVLPLAIKPGVGQVQEAICTLLLNEIAQNALGTQAVFLHDALVTLGLDKEALATTIRPCLQAAVADLKDGRQPALVWQRLTPSLADLIPGIATTQLARKPIRALERLQLRLANDQLRPGLTCHQSKGREWNTVAVKLSPADASALAHGLDPAREDHRALYVALTRARLNTYAMS</sequence>
<feature type="binding site" evidence="5">
    <location>
        <begin position="30"/>
        <end position="37"/>
    </location>
    <ligand>
        <name>ATP</name>
        <dbReference type="ChEBI" id="CHEBI:30616"/>
    </ligand>
</feature>
<dbReference type="RefSeq" id="WP_386406849.1">
    <property type="nucleotide sequence ID" value="NZ_JBHSPT010000133.1"/>
</dbReference>
<evidence type="ECO:0000256" key="2">
    <source>
        <dbReference type="ARBA" id="ARBA00022801"/>
    </source>
</evidence>
<dbReference type="Proteomes" id="UP001596242">
    <property type="component" value="Unassembled WGS sequence"/>
</dbReference>
<comment type="caution">
    <text evidence="7">The sequence shown here is derived from an EMBL/GenBank/DDBJ whole genome shotgun (WGS) entry which is preliminary data.</text>
</comment>
<proteinExistence type="predicted"/>
<evidence type="ECO:0000256" key="3">
    <source>
        <dbReference type="ARBA" id="ARBA00022806"/>
    </source>
</evidence>
<name>A0ABW1MBN1_9ACTN</name>
<keyword evidence="3 5" id="KW-0347">Helicase</keyword>